<name>A0ABU0JU09_HATLI</name>
<reference evidence="2 3" key="1">
    <citation type="submission" date="2023-07" db="EMBL/GenBank/DDBJ databases">
        <title>Genomic Encyclopedia of Type Strains, Phase IV (KMG-IV): sequencing the most valuable type-strain genomes for metagenomic binning, comparative biology and taxonomic classification.</title>
        <authorList>
            <person name="Goeker M."/>
        </authorList>
    </citation>
    <scope>NUCLEOTIDE SEQUENCE [LARGE SCALE GENOMIC DNA]</scope>
    <source>
        <strain evidence="2 3">DSM 1400</strain>
    </source>
</reference>
<dbReference type="Pfam" id="PF03483">
    <property type="entry name" value="B3_4"/>
    <property type="match status" value="1"/>
</dbReference>
<dbReference type="PANTHER" id="PTHR39209:SF2">
    <property type="entry name" value="CYTOPLASMIC PROTEIN"/>
    <property type="match status" value="1"/>
</dbReference>
<dbReference type="Proteomes" id="UP001224418">
    <property type="component" value="Unassembled WGS sequence"/>
</dbReference>
<dbReference type="RefSeq" id="WP_307356600.1">
    <property type="nucleotide sequence ID" value="NZ_BAAACJ010000010.1"/>
</dbReference>
<accession>A0ABU0JU09</accession>
<gene>
    <name evidence="2" type="ORF">QOZ93_002302</name>
</gene>
<dbReference type="InterPro" id="IPR005146">
    <property type="entry name" value="B3/B4_tRNA-bd"/>
</dbReference>
<dbReference type="SMART" id="SM00873">
    <property type="entry name" value="B3_4"/>
    <property type="match status" value="1"/>
</dbReference>
<dbReference type="InterPro" id="IPR020825">
    <property type="entry name" value="Phe-tRNA_synthase-like_B3/B4"/>
</dbReference>
<dbReference type="SUPFAM" id="SSF56037">
    <property type="entry name" value="PheT/TilS domain"/>
    <property type="match status" value="1"/>
</dbReference>
<evidence type="ECO:0000259" key="1">
    <source>
        <dbReference type="SMART" id="SM00873"/>
    </source>
</evidence>
<dbReference type="EMBL" id="JAUSWN010000022">
    <property type="protein sequence ID" value="MDQ0480554.1"/>
    <property type="molecule type" value="Genomic_DNA"/>
</dbReference>
<organism evidence="2 3">
    <name type="scientific">Hathewaya limosa</name>
    <name type="common">Clostridium limosum</name>
    <dbReference type="NCBI Taxonomy" id="1536"/>
    <lineage>
        <taxon>Bacteria</taxon>
        <taxon>Bacillati</taxon>
        <taxon>Bacillota</taxon>
        <taxon>Clostridia</taxon>
        <taxon>Eubacteriales</taxon>
        <taxon>Clostridiaceae</taxon>
        <taxon>Hathewaya</taxon>
    </lineage>
</organism>
<dbReference type="Gene3D" id="3.50.40.10">
    <property type="entry name" value="Phenylalanyl-trna Synthetase, Chain B, domain 3"/>
    <property type="match status" value="1"/>
</dbReference>
<proteinExistence type="predicted"/>
<evidence type="ECO:0000313" key="2">
    <source>
        <dbReference type="EMBL" id="MDQ0480554.1"/>
    </source>
</evidence>
<protein>
    <submittedName>
        <fullName evidence="2">DNA/RNA-binding domain of Phe-tRNA-synthetase-like protein</fullName>
    </submittedName>
</protein>
<dbReference type="PANTHER" id="PTHR39209">
    <property type="match status" value="1"/>
</dbReference>
<feature type="domain" description="B3/B4 tRNA-binding" evidence="1">
    <location>
        <begin position="82"/>
        <end position="229"/>
    </location>
</feature>
<sequence>MDISIHNELNFKLQEKITNKNLKLEDICKNGLVGNITIGYLEGKVKVRKSSQSLLKEIALQCEEIQKCYELKDVLEIYNIKSCREAYRAFGHDPSKYRVASESLFRRIVKGKGLYEINNIVEINNLISLKTALPVCAYDREKINGNIIFKLGEENELYEGIGRGHINIYNLPCFYDQLGPFGTTTSDSVRAMITESTRELLLCIVSFHETNKMEEYLNYAKELLILEGNGLQITTKVVK</sequence>
<comment type="caution">
    <text evidence="2">The sequence shown here is derived from an EMBL/GenBank/DDBJ whole genome shotgun (WGS) entry which is preliminary data.</text>
</comment>
<evidence type="ECO:0000313" key="3">
    <source>
        <dbReference type="Proteomes" id="UP001224418"/>
    </source>
</evidence>
<keyword evidence="3" id="KW-1185">Reference proteome</keyword>